<dbReference type="Proteomes" id="UP000299102">
    <property type="component" value="Unassembled WGS sequence"/>
</dbReference>
<organism evidence="1 2">
    <name type="scientific">Eumeta variegata</name>
    <name type="common">Bagworm moth</name>
    <name type="synonym">Eumeta japonica</name>
    <dbReference type="NCBI Taxonomy" id="151549"/>
    <lineage>
        <taxon>Eukaryota</taxon>
        <taxon>Metazoa</taxon>
        <taxon>Ecdysozoa</taxon>
        <taxon>Arthropoda</taxon>
        <taxon>Hexapoda</taxon>
        <taxon>Insecta</taxon>
        <taxon>Pterygota</taxon>
        <taxon>Neoptera</taxon>
        <taxon>Endopterygota</taxon>
        <taxon>Lepidoptera</taxon>
        <taxon>Glossata</taxon>
        <taxon>Ditrysia</taxon>
        <taxon>Tineoidea</taxon>
        <taxon>Psychidae</taxon>
        <taxon>Oiketicinae</taxon>
        <taxon>Eumeta</taxon>
    </lineage>
</organism>
<proteinExistence type="predicted"/>
<evidence type="ECO:0000313" key="2">
    <source>
        <dbReference type="Proteomes" id="UP000299102"/>
    </source>
</evidence>
<reference evidence="1 2" key="1">
    <citation type="journal article" date="2019" name="Commun. Biol.">
        <title>The bagworm genome reveals a unique fibroin gene that provides high tensile strength.</title>
        <authorList>
            <person name="Kono N."/>
            <person name="Nakamura H."/>
            <person name="Ohtoshi R."/>
            <person name="Tomita M."/>
            <person name="Numata K."/>
            <person name="Arakawa K."/>
        </authorList>
    </citation>
    <scope>NUCLEOTIDE SEQUENCE [LARGE SCALE GENOMIC DNA]</scope>
</reference>
<evidence type="ECO:0000313" key="1">
    <source>
        <dbReference type="EMBL" id="GBP81759.1"/>
    </source>
</evidence>
<dbReference type="EMBL" id="BGZK01001528">
    <property type="protein sequence ID" value="GBP81759.1"/>
    <property type="molecule type" value="Genomic_DNA"/>
</dbReference>
<dbReference type="AlphaFoldDB" id="A0A4C1Z4E0"/>
<comment type="caution">
    <text evidence="1">The sequence shown here is derived from an EMBL/GenBank/DDBJ whole genome shotgun (WGS) entry which is preliminary data.</text>
</comment>
<sequence length="160" mass="18213">MNVIDAQEPRSGCAGGRSRSFLTSRLSTPIRGSFLYHPRRYQLDAALGWRCKRDYMIKINYTSAYVCGLTDENPYHVLWCCRLYDRVRAVLLSGLEVLSVGSIGSCGLSGELLQIQRICAWMVQTAWRTEVKKSSTTTKIVLWSNKPYQGRIVITNKEQK</sequence>
<gene>
    <name evidence="1" type="ORF">EVAR_62675_1</name>
</gene>
<name>A0A4C1Z4E0_EUMVA</name>
<accession>A0A4C1Z4E0</accession>
<keyword evidence="2" id="KW-1185">Reference proteome</keyword>
<protein>
    <submittedName>
        <fullName evidence="1">Uncharacterized protein</fullName>
    </submittedName>
</protein>